<sequence>MMNQIIRAENYRIRKNKTFRIACIVIIGMVLVGFALFYAATHMISGELMEAAGGYDTDVDAFTDINLFDCAGIAVSLMQILSILYAIVITIMIGAEKRNGVYSLMLERGYQTRQIYMAKLYATTVIAGIGYLLYVAVSLIAGAIFWHGTIEREDVTGFIRVFLLMLVMYVVSSYIYMAVAMNVKNAGMAVAVNLIIVLLFSTVITGLDQILADGDVFLRKYWLLSAIEQFAYIDHTDTTVRETITGLIEAVGYGGLAVFIGNTVFTKKKR</sequence>
<organism evidence="2 3">
    <name type="scientific">Coprococcus hominis</name>
    <name type="common">ex Liu et al. 2022</name>
    <dbReference type="NCBI Taxonomy" id="2763039"/>
    <lineage>
        <taxon>Bacteria</taxon>
        <taxon>Bacillati</taxon>
        <taxon>Bacillota</taxon>
        <taxon>Clostridia</taxon>
        <taxon>Lachnospirales</taxon>
        <taxon>Lachnospiraceae</taxon>
        <taxon>Coprococcus</taxon>
    </lineage>
</organism>
<keyword evidence="1" id="KW-0472">Membrane</keyword>
<dbReference type="Pfam" id="PF12730">
    <property type="entry name" value="ABC2_membrane_4"/>
    <property type="match status" value="1"/>
</dbReference>
<protein>
    <submittedName>
        <fullName evidence="2">ABC transporter permease</fullName>
    </submittedName>
</protein>
<dbReference type="PANTHER" id="PTHR37305:SF1">
    <property type="entry name" value="MEMBRANE PROTEIN"/>
    <property type="match status" value="1"/>
</dbReference>
<dbReference type="PANTHER" id="PTHR37305">
    <property type="entry name" value="INTEGRAL MEMBRANE PROTEIN-RELATED"/>
    <property type="match status" value="1"/>
</dbReference>
<keyword evidence="3" id="KW-1185">Reference proteome</keyword>
<dbReference type="EMBL" id="JACOOX010000006">
    <property type="protein sequence ID" value="MBC5663382.1"/>
    <property type="molecule type" value="Genomic_DNA"/>
</dbReference>
<keyword evidence="1" id="KW-0812">Transmembrane</keyword>
<dbReference type="Proteomes" id="UP000615234">
    <property type="component" value="Unassembled WGS sequence"/>
</dbReference>
<comment type="caution">
    <text evidence="2">The sequence shown here is derived from an EMBL/GenBank/DDBJ whole genome shotgun (WGS) entry which is preliminary data.</text>
</comment>
<gene>
    <name evidence="2" type="ORF">H8S09_10915</name>
</gene>
<feature type="transmembrane region" description="Helical" evidence="1">
    <location>
        <begin position="186"/>
        <end position="207"/>
    </location>
</feature>
<evidence type="ECO:0000313" key="2">
    <source>
        <dbReference type="EMBL" id="MBC5663382.1"/>
    </source>
</evidence>
<feature type="transmembrane region" description="Helical" evidence="1">
    <location>
        <begin position="116"/>
        <end position="146"/>
    </location>
</feature>
<dbReference type="RefSeq" id="WP_117808783.1">
    <property type="nucleotide sequence ID" value="NZ_JACOOX010000006.1"/>
</dbReference>
<dbReference type="AlphaFoldDB" id="A0A8I0AQF1"/>
<feature type="transmembrane region" description="Helical" evidence="1">
    <location>
        <begin position="158"/>
        <end position="179"/>
    </location>
</feature>
<feature type="transmembrane region" description="Helical" evidence="1">
    <location>
        <begin position="21"/>
        <end position="40"/>
    </location>
</feature>
<keyword evidence="1" id="KW-1133">Transmembrane helix</keyword>
<reference evidence="2 3" key="1">
    <citation type="submission" date="2020-08" db="EMBL/GenBank/DDBJ databases">
        <title>Genome public.</title>
        <authorList>
            <person name="Liu C."/>
            <person name="Sun Q."/>
        </authorList>
    </citation>
    <scope>NUCLEOTIDE SEQUENCE [LARGE SCALE GENOMIC DNA]</scope>
    <source>
        <strain evidence="2 3">NSJ-10</strain>
    </source>
</reference>
<evidence type="ECO:0000313" key="3">
    <source>
        <dbReference type="Proteomes" id="UP000615234"/>
    </source>
</evidence>
<evidence type="ECO:0000256" key="1">
    <source>
        <dbReference type="SAM" id="Phobius"/>
    </source>
</evidence>
<feature type="transmembrane region" description="Helical" evidence="1">
    <location>
        <begin position="73"/>
        <end position="95"/>
    </location>
</feature>
<feature type="transmembrane region" description="Helical" evidence="1">
    <location>
        <begin position="244"/>
        <end position="265"/>
    </location>
</feature>
<proteinExistence type="predicted"/>
<name>A0A8I0AQF1_9FIRM</name>
<accession>A0A8I0AQF1</accession>